<dbReference type="KEGG" id="mym:A176_007340"/>
<name>A0A0H4X8V3_9BACT</name>
<evidence type="ECO:0000256" key="2">
    <source>
        <dbReference type="SAM" id="SignalP"/>
    </source>
</evidence>
<evidence type="ECO:0000256" key="1">
    <source>
        <dbReference type="SAM" id="MobiDB-lite"/>
    </source>
</evidence>
<dbReference type="Gene3D" id="2.60.40.3250">
    <property type="entry name" value="Peptidase M64, N-terminal domain"/>
    <property type="match status" value="1"/>
</dbReference>
<feature type="signal peptide" evidence="2">
    <location>
        <begin position="1"/>
        <end position="16"/>
    </location>
</feature>
<evidence type="ECO:0000313" key="5">
    <source>
        <dbReference type="Proteomes" id="UP000009026"/>
    </source>
</evidence>
<protein>
    <submittedName>
        <fullName evidence="4">Putative secreted protein</fullName>
    </submittedName>
</protein>
<feature type="region of interest" description="Disordered" evidence="1">
    <location>
        <begin position="359"/>
        <end position="389"/>
    </location>
</feature>
<dbReference type="EMBL" id="CP012109">
    <property type="protein sequence ID" value="AKQ70428.1"/>
    <property type="molecule type" value="Genomic_DNA"/>
</dbReference>
<accession>A0A0H4X8V3</accession>
<dbReference type="Pfam" id="PF16217">
    <property type="entry name" value="M64_N"/>
    <property type="match status" value="1"/>
</dbReference>
<dbReference type="eggNOG" id="COG2304">
    <property type="taxonomic scope" value="Bacteria"/>
</dbReference>
<evidence type="ECO:0000259" key="3">
    <source>
        <dbReference type="Pfam" id="PF16217"/>
    </source>
</evidence>
<feature type="domain" description="Peptidase M64 N-terminal" evidence="3">
    <location>
        <begin position="18"/>
        <end position="133"/>
    </location>
</feature>
<evidence type="ECO:0000313" key="4">
    <source>
        <dbReference type="EMBL" id="AKQ70428.1"/>
    </source>
</evidence>
<dbReference type="GO" id="GO:0008237">
    <property type="term" value="F:metallopeptidase activity"/>
    <property type="evidence" value="ECO:0007669"/>
    <property type="project" value="InterPro"/>
</dbReference>
<dbReference type="Gene3D" id="3.40.390.10">
    <property type="entry name" value="Collagenase (Catalytic Domain)"/>
    <property type="match status" value="1"/>
</dbReference>
<reference evidence="4 5" key="1">
    <citation type="journal article" date="2016" name="PLoS ONE">
        <title>Complete Genome Sequence and Comparative Genomics of a Novel Myxobacterium Myxococcus hansupus.</title>
        <authorList>
            <person name="Sharma G."/>
            <person name="Narwani T."/>
            <person name="Subramanian S."/>
        </authorList>
    </citation>
    <scope>NUCLEOTIDE SEQUENCE [LARGE SCALE GENOMIC DNA]</scope>
    <source>
        <strain evidence="5">mixupus</strain>
    </source>
</reference>
<dbReference type="Proteomes" id="UP000009026">
    <property type="component" value="Chromosome"/>
</dbReference>
<dbReference type="STRING" id="1297742.A176_007340"/>
<dbReference type="PATRIC" id="fig|1297742.4.peg.7468"/>
<feature type="compositionally biased region" description="Basic and acidic residues" evidence="1">
    <location>
        <begin position="365"/>
        <end position="376"/>
    </location>
</feature>
<dbReference type="InterPro" id="IPR032625">
    <property type="entry name" value="M64_N"/>
</dbReference>
<keyword evidence="2" id="KW-0732">Signal</keyword>
<dbReference type="RefSeq" id="WP_002633964.1">
    <property type="nucleotide sequence ID" value="NZ_CP012109.1"/>
</dbReference>
<gene>
    <name evidence="4" type="ORF">A176_007340</name>
</gene>
<dbReference type="AlphaFoldDB" id="A0A0H4X8V3"/>
<proteinExistence type="predicted"/>
<feature type="chain" id="PRO_5005212464" evidence="2">
    <location>
        <begin position="17"/>
        <end position="472"/>
    </location>
</feature>
<sequence>MMRALFVLLLATSASAASPRTLRVDYFHTGNATEERFSLDKVVIEPLPWPGHPERAIDETNLGKYLFEVRDRDNNRLLFSRGFASIYGEWEVTNEARSSNRTFHESLRFPTPDRPVQVLLKKRDAQNAFREVWSLVVDPKGMFVDPSSPPAPGRLLKLLENGPPEQKVDLLILGDGYTQAEHAKFEKDARRMVDILFTYAPFKERKSDFNVWGLVPAAAQSGISRPSTGIHRRSPIGATYDAFGSERYVLTFDNKAFRETAAFAPYEFVEILVNGNTYGGGGIFGLYGTVAAESLWAPYVFVHEFGHHFAGLADEYYTSESVYAPAADRQEPWEKNVTALHSPEHVKWKHLVSPGTPLPTPWDKPGYEKHSNDVQKRRGQIRAQRKPESEMDNLFMSQRDWEEKFLSSQKYAGRVGAFEGAMYEPKGYYRPQVDCVMFTRDRVPFCAVCQSAISEVIDLYSGPSAKQPRAKP</sequence>
<dbReference type="Pfam" id="PF09471">
    <property type="entry name" value="Peptidase_M64"/>
    <property type="match status" value="1"/>
</dbReference>
<dbReference type="InterPro" id="IPR038171">
    <property type="entry name" value="M64_N_sf"/>
</dbReference>
<dbReference type="InterPro" id="IPR019026">
    <property type="entry name" value="Peptidase_M64_IgA"/>
</dbReference>
<keyword evidence="5" id="KW-1185">Reference proteome</keyword>
<organism evidence="4 5">
    <name type="scientific">Pseudomyxococcus hansupus</name>
    <dbReference type="NCBI Taxonomy" id="1297742"/>
    <lineage>
        <taxon>Bacteria</taxon>
        <taxon>Pseudomonadati</taxon>
        <taxon>Myxococcota</taxon>
        <taxon>Myxococcia</taxon>
        <taxon>Myxococcales</taxon>
        <taxon>Cystobacterineae</taxon>
        <taxon>Myxococcaceae</taxon>
        <taxon>Pseudomyxococcus</taxon>
    </lineage>
</organism>
<dbReference type="InterPro" id="IPR024079">
    <property type="entry name" value="MetalloPept_cat_dom_sf"/>
</dbReference>